<dbReference type="KEGG" id="aalt:CC77DRAFT_1024392"/>
<dbReference type="RefSeq" id="XP_018381397.1">
    <property type="nucleotide sequence ID" value="XM_018525857.1"/>
</dbReference>
<accession>A0A177D8X6</accession>
<dbReference type="Proteomes" id="UP000077248">
    <property type="component" value="Unassembled WGS sequence"/>
</dbReference>
<sequence>MPSSKTLRLTARLDFIRASSRSLLHAPPHPPTPSCDPELLSPLFRLSPWLIRPTAYAPPQATLLYSDRRSRI</sequence>
<dbReference type="EMBL" id="KV441491">
    <property type="protein sequence ID" value="OAG15976.1"/>
    <property type="molecule type" value="Genomic_DNA"/>
</dbReference>
<gene>
    <name evidence="1" type="ORF">CC77DRAFT_1024392</name>
</gene>
<proteinExistence type="predicted"/>
<dbReference type="VEuPathDB" id="FungiDB:CC77DRAFT_1024392"/>
<dbReference type="AlphaFoldDB" id="A0A177D8X6"/>
<reference evidence="1 2" key="1">
    <citation type="submission" date="2016-05" db="EMBL/GenBank/DDBJ databases">
        <title>Comparative analysis of secretome profiles of manganese(II)-oxidizing ascomycete fungi.</title>
        <authorList>
            <consortium name="DOE Joint Genome Institute"/>
            <person name="Zeiner C.A."/>
            <person name="Purvine S.O."/>
            <person name="Zink E.M."/>
            <person name="Wu S."/>
            <person name="Pasa-Tolic L."/>
            <person name="Chaput D.L."/>
            <person name="Haridas S."/>
            <person name="Grigoriev I.V."/>
            <person name="Santelli C.M."/>
            <person name="Hansel C.M."/>
        </authorList>
    </citation>
    <scope>NUCLEOTIDE SEQUENCE [LARGE SCALE GENOMIC DNA]</scope>
    <source>
        <strain evidence="1 2">SRC1lrK2f</strain>
    </source>
</reference>
<protein>
    <submittedName>
        <fullName evidence="1">Uncharacterized protein</fullName>
    </submittedName>
</protein>
<evidence type="ECO:0000313" key="2">
    <source>
        <dbReference type="Proteomes" id="UP000077248"/>
    </source>
</evidence>
<evidence type="ECO:0000313" key="1">
    <source>
        <dbReference type="EMBL" id="OAG15976.1"/>
    </source>
</evidence>
<dbReference type="GeneID" id="29111451"/>
<organism evidence="1 2">
    <name type="scientific">Alternaria alternata</name>
    <name type="common">Alternaria rot fungus</name>
    <name type="synonym">Torula alternata</name>
    <dbReference type="NCBI Taxonomy" id="5599"/>
    <lineage>
        <taxon>Eukaryota</taxon>
        <taxon>Fungi</taxon>
        <taxon>Dikarya</taxon>
        <taxon>Ascomycota</taxon>
        <taxon>Pezizomycotina</taxon>
        <taxon>Dothideomycetes</taxon>
        <taxon>Pleosporomycetidae</taxon>
        <taxon>Pleosporales</taxon>
        <taxon>Pleosporineae</taxon>
        <taxon>Pleosporaceae</taxon>
        <taxon>Alternaria</taxon>
        <taxon>Alternaria sect. Alternaria</taxon>
        <taxon>Alternaria alternata complex</taxon>
    </lineage>
</organism>
<name>A0A177D8X6_ALTAL</name>
<keyword evidence="2" id="KW-1185">Reference proteome</keyword>